<evidence type="ECO:0000256" key="2">
    <source>
        <dbReference type="ARBA" id="ARBA00005695"/>
    </source>
</evidence>
<dbReference type="InterPro" id="IPR000914">
    <property type="entry name" value="SBP_5_dom"/>
</dbReference>
<keyword evidence="3" id="KW-0813">Transport</keyword>
<gene>
    <name evidence="7" type="primary">hbpA_2</name>
    <name evidence="7" type="ORF">OCH7691_03501</name>
</gene>
<evidence type="ECO:0000313" key="7">
    <source>
        <dbReference type="EMBL" id="SLN72695.1"/>
    </source>
</evidence>
<dbReference type="PANTHER" id="PTHR30290:SF9">
    <property type="entry name" value="OLIGOPEPTIDE-BINDING PROTEIN APPA"/>
    <property type="match status" value="1"/>
</dbReference>
<dbReference type="InterPro" id="IPR039424">
    <property type="entry name" value="SBP_5"/>
</dbReference>
<protein>
    <submittedName>
        <fullName evidence="7">Heme-binding protein A</fullName>
    </submittedName>
</protein>
<feature type="domain" description="Solute-binding protein family 5" evidence="6">
    <location>
        <begin position="66"/>
        <end position="424"/>
    </location>
</feature>
<dbReference type="PIRSF" id="PIRSF002741">
    <property type="entry name" value="MppA"/>
    <property type="match status" value="1"/>
</dbReference>
<dbReference type="GO" id="GO:1904680">
    <property type="term" value="F:peptide transmembrane transporter activity"/>
    <property type="evidence" value="ECO:0007669"/>
    <property type="project" value="TreeGrafter"/>
</dbReference>
<dbReference type="GO" id="GO:0030288">
    <property type="term" value="C:outer membrane-bounded periplasmic space"/>
    <property type="evidence" value="ECO:0007669"/>
    <property type="project" value="UniProtKB-ARBA"/>
</dbReference>
<dbReference type="GO" id="GO:0043190">
    <property type="term" value="C:ATP-binding cassette (ABC) transporter complex"/>
    <property type="evidence" value="ECO:0007669"/>
    <property type="project" value="InterPro"/>
</dbReference>
<sequence length="508" mass="55542">MGAALVGSVLLTGAAAPVFAAEDGKVVIAQPLLRQQFDPTGVVATTDFLVHDNLFDGLINLTEEGLRPALAVSWTVSADGKQIDFKLREGVKFHNGDPFTAEDVKFSFDRVMAPDSVHAYRTPFQKAMESVEVLGTYDVRFNLKAPWPGFFTGARNALVGIVPAAYYQKVGTEGFQKAPVGTGPFKLSGLKPGEWTEFTANEDYWNGAPEIKVVRKVLVKEAFTRYAMLAKGEADVLMDLTGPLLEKIRENKDIRIVSAKYSGTSAIYFNKTSFPESQDKRVRLAVAHAMNLKDIADNILGGVCEPATSIATPATFGFLPGLKRNEYDPAKAKQLLKEAGIEPGKEITFLLHTESFGSLPNAPQTLESIAGYLEAVGFKVTRVPVDTGAWLQALRGGKQSDVFYGPSSIPDDASLTMDGWYLPTSVWSSGNIDEKAYVDIFSRQLVETNVEKRVAIIQEFLKLEDEKRTAVPLFWCNTPFAVGPRVKGWELGLGSGYHMNLDTLKLAN</sequence>
<dbReference type="Gene3D" id="3.40.190.10">
    <property type="entry name" value="Periplasmic binding protein-like II"/>
    <property type="match status" value="1"/>
</dbReference>
<proteinExistence type="inferred from homology"/>
<dbReference type="InParanoid" id="A0A1Y5TXP4"/>
<organism evidence="7 8">
    <name type="scientific">Oceanibacterium hippocampi</name>
    <dbReference type="NCBI Taxonomy" id="745714"/>
    <lineage>
        <taxon>Bacteria</taxon>
        <taxon>Pseudomonadati</taxon>
        <taxon>Pseudomonadota</taxon>
        <taxon>Alphaproteobacteria</taxon>
        <taxon>Sneathiellales</taxon>
        <taxon>Sneathiellaceae</taxon>
        <taxon>Oceanibacterium</taxon>
    </lineage>
</organism>
<evidence type="ECO:0000256" key="1">
    <source>
        <dbReference type="ARBA" id="ARBA00004418"/>
    </source>
</evidence>
<dbReference type="SUPFAM" id="SSF53850">
    <property type="entry name" value="Periplasmic binding protein-like II"/>
    <property type="match status" value="1"/>
</dbReference>
<dbReference type="Gene3D" id="3.90.76.10">
    <property type="entry name" value="Dipeptide-binding Protein, Domain 1"/>
    <property type="match status" value="1"/>
</dbReference>
<feature type="chain" id="PRO_5013368708" evidence="5">
    <location>
        <begin position="21"/>
        <end position="508"/>
    </location>
</feature>
<evidence type="ECO:0000313" key="8">
    <source>
        <dbReference type="Proteomes" id="UP000193200"/>
    </source>
</evidence>
<evidence type="ECO:0000256" key="5">
    <source>
        <dbReference type="SAM" id="SignalP"/>
    </source>
</evidence>
<name>A0A1Y5TXP4_9PROT</name>
<dbReference type="AlphaFoldDB" id="A0A1Y5TXP4"/>
<dbReference type="GO" id="GO:0015833">
    <property type="term" value="P:peptide transport"/>
    <property type="evidence" value="ECO:0007669"/>
    <property type="project" value="TreeGrafter"/>
</dbReference>
<evidence type="ECO:0000256" key="4">
    <source>
        <dbReference type="ARBA" id="ARBA00022729"/>
    </source>
</evidence>
<evidence type="ECO:0000256" key="3">
    <source>
        <dbReference type="ARBA" id="ARBA00022448"/>
    </source>
</evidence>
<dbReference type="Proteomes" id="UP000193200">
    <property type="component" value="Unassembled WGS sequence"/>
</dbReference>
<dbReference type="Gene3D" id="3.10.105.10">
    <property type="entry name" value="Dipeptide-binding Protein, Domain 3"/>
    <property type="match status" value="1"/>
</dbReference>
<comment type="similarity">
    <text evidence="2">Belongs to the bacterial solute-binding protein 5 family.</text>
</comment>
<keyword evidence="8" id="KW-1185">Reference proteome</keyword>
<dbReference type="PANTHER" id="PTHR30290">
    <property type="entry name" value="PERIPLASMIC BINDING COMPONENT OF ABC TRANSPORTER"/>
    <property type="match status" value="1"/>
</dbReference>
<dbReference type="InterPro" id="IPR030678">
    <property type="entry name" value="Peptide/Ni-bd"/>
</dbReference>
<dbReference type="CDD" id="cd00995">
    <property type="entry name" value="PBP2_NikA_DppA_OppA_like"/>
    <property type="match status" value="1"/>
</dbReference>
<accession>A0A1Y5TXP4</accession>
<keyword evidence="4 5" id="KW-0732">Signal</keyword>
<evidence type="ECO:0000259" key="6">
    <source>
        <dbReference type="Pfam" id="PF00496"/>
    </source>
</evidence>
<feature type="signal peptide" evidence="5">
    <location>
        <begin position="1"/>
        <end position="20"/>
    </location>
</feature>
<reference evidence="7 8" key="1">
    <citation type="submission" date="2017-03" db="EMBL/GenBank/DDBJ databases">
        <authorList>
            <person name="Afonso C.L."/>
            <person name="Miller P.J."/>
            <person name="Scott M.A."/>
            <person name="Spackman E."/>
            <person name="Goraichik I."/>
            <person name="Dimitrov K.M."/>
            <person name="Suarez D.L."/>
            <person name="Swayne D.E."/>
        </authorList>
    </citation>
    <scope>NUCLEOTIDE SEQUENCE [LARGE SCALE GENOMIC DNA]</scope>
    <source>
        <strain evidence="7 8">CECT 7691</strain>
    </source>
</reference>
<dbReference type="EMBL" id="FWFR01000003">
    <property type="protein sequence ID" value="SLN72695.1"/>
    <property type="molecule type" value="Genomic_DNA"/>
</dbReference>
<dbReference type="Pfam" id="PF00496">
    <property type="entry name" value="SBP_bac_5"/>
    <property type="match status" value="1"/>
</dbReference>
<comment type="subcellular location">
    <subcellularLocation>
        <location evidence="1">Periplasm</location>
    </subcellularLocation>
</comment>